<sequence>MDWKLEVVVVPVTDVDRAKDFYTKNAGFTLDVDFSAGEDFRIVQLTPPGSKCSITLMRNEEWAGHMMGLQVVVNDIDVAHAEARERGLDVGEIHWYQDGVQTPGHHPERADFGTFFAFKDPDGNNWLIQEVGKTSA</sequence>
<name>A0A1Y5Y2K1_KIBAR</name>
<dbReference type="SUPFAM" id="SSF54593">
    <property type="entry name" value="Glyoxalase/Bleomycin resistance protein/Dihydroxybiphenyl dioxygenase"/>
    <property type="match status" value="1"/>
</dbReference>
<evidence type="ECO:0000259" key="1">
    <source>
        <dbReference type="PROSITE" id="PS51819"/>
    </source>
</evidence>
<dbReference type="InterPro" id="IPR004360">
    <property type="entry name" value="Glyas_Fos-R_dOase_dom"/>
</dbReference>
<accession>A0A1Y5Y2K1</accession>
<feature type="domain" description="VOC" evidence="1">
    <location>
        <begin position="4"/>
        <end position="131"/>
    </location>
</feature>
<dbReference type="OrthoDB" id="485032at2"/>
<evidence type="ECO:0000313" key="3">
    <source>
        <dbReference type="Proteomes" id="UP000192674"/>
    </source>
</evidence>
<dbReference type="AlphaFoldDB" id="A0A1Y5Y2K1"/>
<dbReference type="PANTHER" id="PTHR36437:SF2">
    <property type="entry name" value="GLYOXALASE_BLEOMYCIN RESISTANCE PROTEIN_DIOXYGENASE"/>
    <property type="match status" value="1"/>
</dbReference>
<dbReference type="PROSITE" id="PS51819">
    <property type="entry name" value="VOC"/>
    <property type="match status" value="1"/>
</dbReference>
<dbReference type="RefSeq" id="WP_084433010.1">
    <property type="nucleotide sequence ID" value="NZ_FWXV01000010.1"/>
</dbReference>
<keyword evidence="2" id="KW-0223">Dioxygenase</keyword>
<dbReference type="Proteomes" id="UP000192674">
    <property type="component" value="Unassembled WGS sequence"/>
</dbReference>
<dbReference type="Gene3D" id="3.10.180.10">
    <property type="entry name" value="2,3-Dihydroxybiphenyl 1,2-Dioxygenase, domain 1"/>
    <property type="match status" value="1"/>
</dbReference>
<proteinExistence type="predicted"/>
<dbReference type="Pfam" id="PF00903">
    <property type="entry name" value="Glyoxalase"/>
    <property type="match status" value="1"/>
</dbReference>
<organism evidence="2 3">
    <name type="scientific">Kibdelosporangium aridum</name>
    <dbReference type="NCBI Taxonomy" id="2030"/>
    <lineage>
        <taxon>Bacteria</taxon>
        <taxon>Bacillati</taxon>
        <taxon>Actinomycetota</taxon>
        <taxon>Actinomycetes</taxon>
        <taxon>Pseudonocardiales</taxon>
        <taxon>Pseudonocardiaceae</taxon>
        <taxon>Kibdelosporangium</taxon>
    </lineage>
</organism>
<dbReference type="InterPro" id="IPR037523">
    <property type="entry name" value="VOC_core"/>
</dbReference>
<protein>
    <submittedName>
        <fullName evidence="2">Catechol 2,3-dioxygenase</fullName>
    </submittedName>
</protein>
<dbReference type="InterPro" id="IPR029068">
    <property type="entry name" value="Glyas_Bleomycin-R_OHBP_Dase"/>
</dbReference>
<evidence type="ECO:0000313" key="2">
    <source>
        <dbReference type="EMBL" id="SMD24501.1"/>
    </source>
</evidence>
<reference evidence="2 3" key="1">
    <citation type="submission" date="2017-04" db="EMBL/GenBank/DDBJ databases">
        <authorList>
            <person name="Afonso C.L."/>
            <person name="Miller P.J."/>
            <person name="Scott M.A."/>
            <person name="Spackman E."/>
            <person name="Goraichik I."/>
            <person name="Dimitrov K.M."/>
            <person name="Suarez D.L."/>
            <person name="Swayne D.E."/>
        </authorList>
    </citation>
    <scope>NUCLEOTIDE SEQUENCE [LARGE SCALE GENOMIC DNA]</scope>
    <source>
        <strain evidence="2 3">DSM 43828</strain>
    </source>
</reference>
<dbReference type="EMBL" id="FWXV01000010">
    <property type="protein sequence ID" value="SMD24501.1"/>
    <property type="molecule type" value="Genomic_DNA"/>
</dbReference>
<keyword evidence="2" id="KW-0560">Oxidoreductase</keyword>
<dbReference type="PANTHER" id="PTHR36437">
    <property type="entry name" value="GLYOXALASE/BLEOMYCIN RESISTANCE PROTEIN/DIOXYGENASE"/>
    <property type="match status" value="1"/>
</dbReference>
<gene>
    <name evidence="2" type="ORF">SAMN05661093_08596</name>
</gene>
<keyword evidence="3" id="KW-1185">Reference proteome</keyword>
<dbReference type="GO" id="GO:0051213">
    <property type="term" value="F:dioxygenase activity"/>
    <property type="evidence" value="ECO:0007669"/>
    <property type="project" value="UniProtKB-KW"/>
</dbReference>